<dbReference type="RefSeq" id="WP_183601538.1">
    <property type="nucleotide sequence ID" value="NZ_JACHXK010000008.1"/>
</dbReference>
<name>A0A7W5FNZ3_9BACL</name>
<dbReference type="PROSITE" id="PS00041">
    <property type="entry name" value="HTH_ARAC_FAMILY_1"/>
    <property type="match status" value="1"/>
</dbReference>
<keyword evidence="5" id="KW-0560">Oxidoreductase</keyword>
<keyword evidence="2 5" id="KW-0238">DNA-binding</keyword>
<dbReference type="Proteomes" id="UP000570361">
    <property type="component" value="Unassembled WGS sequence"/>
</dbReference>
<dbReference type="PROSITE" id="PS01124">
    <property type="entry name" value="HTH_ARAC_FAMILY_2"/>
    <property type="match status" value="1"/>
</dbReference>
<protein>
    <submittedName>
        <fullName evidence="5">AraC-like DNA-binding protein/quercetin dioxygenase-like cupin family protein</fullName>
    </submittedName>
</protein>
<dbReference type="PANTHER" id="PTHR43280">
    <property type="entry name" value="ARAC-FAMILY TRANSCRIPTIONAL REGULATOR"/>
    <property type="match status" value="1"/>
</dbReference>
<proteinExistence type="predicted"/>
<gene>
    <name evidence="5" type="ORF">FHS18_003740</name>
</gene>
<dbReference type="SUPFAM" id="SSF51215">
    <property type="entry name" value="Regulatory protein AraC"/>
    <property type="match status" value="1"/>
</dbReference>
<dbReference type="InterPro" id="IPR018062">
    <property type="entry name" value="HTH_AraC-typ_CS"/>
</dbReference>
<evidence type="ECO:0000256" key="3">
    <source>
        <dbReference type="ARBA" id="ARBA00023163"/>
    </source>
</evidence>
<dbReference type="InterPro" id="IPR009057">
    <property type="entry name" value="Homeodomain-like_sf"/>
</dbReference>
<evidence type="ECO:0000313" key="5">
    <source>
        <dbReference type="EMBL" id="MBB3111672.1"/>
    </source>
</evidence>
<keyword evidence="5" id="KW-0223">Dioxygenase</keyword>
<keyword evidence="1" id="KW-0805">Transcription regulation</keyword>
<evidence type="ECO:0000256" key="2">
    <source>
        <dbReference type="ARBA" id="ARBA00023125"/>
    </source>
</evidence>
<dbReference type="PANTHER" id="PTHR43280:SF28">
    <property type="entry name" value="HTH-TYPE TRANSCRIPTIONAL ACTIVATOR RHAS"/>
    <property type="match status" value="1"/>
</dbReference>
<dbReference type="EMBL" id="JACHXK010000008">
    <property type="protein sequence ID" value="MBB3111672.1"/>
    <property type="molecule type" value="Genomic_DNA"/>
</dbReference>
<feature type="domain" description="HTH araC/xylS-type" evidence="4">
    <location>
        <begin position="189"/>
        <end position="287"/>
    </location>
</feature>
<dbReference type="Gene3D" id="2.60.120.10">
    <property type="entry name" value="Jelly Rolls"/>
    <property type="match status" value="1"/>
</dbReference>
<dbReference type="InterPro" id="IPR014710">
    <property type="entry name" value="RmlC-like_jellyroll"/>
</dbReference>
<dbReference type="AlphaFoldDB" id="A0A7W5FNZ3"/>
<dbReference type="GO" id="GO:0003700">
    <property type="term" value="F:DNA-binding transcription factor activity"/>
    <property type="evidence" value="ECO:0007669"/>
    <property type="project" value="InterPro"/>
</dbReference>
<evidence type="ECO:0000256" key="1">
    <source>
        <dbReference type="ARBA" id="ARBA00023015"/>
    </source>
</evidence>
<dbReference type="InterPro" id="IPR018060">
    <property type="entry name" value="HTH_AraC"/>
</dbReference>
<dbReference type="Pfam" id="PF12833">
    <property type="entry name" value="HTH_18"/>
    <property type="match status" value="1"/>
</dbReference>
<dbReference type="InterPro" id="IPR037923">
    <property type="entry name" value="HTH-like"/>
</dbReference>
<dbReference type="GO" id="GO:0043565">
    <property type="term" value="F:sequence-specific DNA binding"/>
    <property type="evidence" value="ECO:0007669"/>
    <property type="project" value="InterPro"/>
</dbReference>
<dbReference type="InterPro" id="IPR003313">
    <property type="entry name" value="AraC-bd"/>
</dbReference>
<evidence type="ECO:0000259" key="4">
    <source>
        <dbReference type="PROSITE" id="PS01124"/>
    </source>
</evidence>
<accession>A0A7W5FNZ3</accession>
<sequence>MENETIEQSITILQDAVHKPADDQLAFLVHYWGAAKRHRTNNAHLHSFFEACYVLDGSGEYIEDSHVFPLAPGTLFLSRPHVMHQIRNEQMSLIWIGFEINAFGTNPAWQDRFARLASAGPLVRHHAQDDPLVLLWLSLCGYAMQAAESERFLFDRLTHALLAMFPGTFLGNEAPSMSRKPRSGSKVIAIAEKFIQDNIGQSLQLEELAQHCYLSSRHLARLFKQELGLSFTDYVQTYRLREAERLLRYSELSVKQIADVTGFGSVHYFTRVFSEHNGTPPALYRRQAQESSQK</sequence>
<keyword evidence="6" id="KW-1185">Reference proteome</keyword>
<comment type="caution">
    <text evidence="5">The sequence shown here is derived from an EMBL/GenBank/DDBJ whole genome shotgun (WGS) entry which is preliminary data.</text>
</comment>
<reference evidence="5 6" key="1">
    <citation type="submission" date="2020-08" db="EMBL/GenBank/DDBJ databases">
        <title>Genomic Encyclopedia of Type Strains, Phase III (KMG-III): the genomes of soil and plant-associated and newly described type strains.</title>
        <authorList>
            <person name="Whitman W."/>
        </authorList>
    </citation>
    <scope>NUCLEOTIDE SEQUENCE [LARGE SCALE GENOMIC DNA]</scope>
    <source>
        <strain evidence="5 6">CECT 5862</strain>
    </source>
</reference>
<dbReference type="SUPFAM" id="SSF46689">
    <property type="entry name" value="Homeodomain-like"/>
    <property type="match status" value="2"/>
</dbReference>
<dbReference type="Gene3D" id="1.10.10.60">
    <property type="entry name" value="Homeodomain-like"/>
    <property type="match status" value="2"/>
</dbReference>
<evidence type="ECO:0000313" key="6">
    <source>
        <dbReference type="Proteomes" id="UP000570361"/>
    </source>
</evidence>
<organism evidence="5 6">
    <name type="scientific">Paenibacillus phyllosphaerae</name>
    <dbReference type="NCBI Taxonomy" id="274593"/>
    <lineage>
        <taxon>Bacteria</taxon>
        <taxon>Bacillati</taxon>
        <taxon>Bacillota</taxon>
        <taxon>Bacilli</taxon>
        <taxon>Bacillales</taxon>
        <taxon>Paenibacillaceae</taxon>
        <taxon>Paenibacillus</taxon>
    </lineage>
</organism>
<dbReference type="GO" id="GO:0051213">
    <property type="term" value="F:dioxygenase activity"/>
    <property type="evidence" value="ECO:0007669"/>
    <property type="project" value="UniProtKB-KW"/>
</dbReference>
<dbReference type="SMART" id="SM00342">
    <property type="entry name" value="HTH_ARAC"/>
    <property type="match status" value="1"/>
</dbReference>
<keyword evidence="3" id="KW-0804">Transcription</keyword>
<dbReference type="Pfam" id="PF02311">
    <property type="entry name" value="AraC_binding"/>
    <property type="match status" value="1"/>
</dbReference>